<evidence type="ECO:0000259" key="9">
    <source>
        <dbReference type="Pfam" id="PF01529"/>
    </source>
</evidence>
<evidence type="ECO:0000256" key="7">
    <source>
        <dbReference type="RuleBase" id="RU079119"/>
    </source>
</evidence>
<keyword evidence="2 7" id="KW-0808">Transferase</keyword>
<accession>A0A7L1DNY2</accession>
<protein>
    <recommendedName>
        <fullName evidence="7">Palmitoyltransferase</fullName>
        <ecNumber evidence="7">2.3.1.225</ecNumber>
    </recommendedName>
</protein>
<sequence length="518" mass="57727">MNICNKSHTKIAPEDLDDAPPGLQVPRARRNGWSWPLHLFQVIAWLLYLFFALVGFGILVPLLPRHWLPAGYICPGVCFIYHLVVHLTAVSIDPADANVREKNYLRPLGTFNRSQHAHVIENHHCHVCDVDVSAKSKHCGTCNKCVCGFDHHCKWLNNCVGERNYWLFLNSVLSAILGLGLLLLIASYVFVEFFIDPTMLRSDQHFDALRNHMDRWFVFLPASPVETKAPAILVTAGIFILLSLVTVILLGHLLTFHIYLLWHKLTTYEYILQQRLQQEAEKVDKQQESCSSQVRPSQVLILLSVHFSKPLSLIHSVEESPCVSAVCFSFPELYDHNKEGDPKQSSSLDPPARPFAVPSQQQKKRRKKTHKASSSAENSRSREHAAPRPSLPDLQSEFPATAAATSPSHSLHLLVPAFPLRAAVPPSSIGLNQAAGPTADYQLESAESMGEIPVAQTHLGSTALHGPPKNNSSNSQHYPLRVEQDLELFSKIPDVFVSKSSGEPLFPQPHPSESTTEP</sequence>
<feature type="domain" description="Palmitoyltransferase DHHC" evidence="9">
    <location>
        <begin position="120"/>
        <end position="273"/>
    </location>
</feature>
<comment type="domain">
    <text evidence="7">The DHHC domain is required for palmitoyltransferase activity.</text>
</comment>
<dbReference type="PROSITE" id="PS50216">
    <property type="entry name" value="DHHC"/>
    <property type="match status" value="1"/>
</dbReference>
<feature type="transmembrane region" description="Helical" evidence="7">
    <location>
        <begin position="37"/>
        <end position="63"/>
    </location>
</feature>
<feature type="region of interest" description="Disordered" evidence="8">
    <location>
        <begin position="338"/>
        <end position="395"/>
    </location>
</feature>
<feature type="region of interest" description="Disordered" evidence="8">
    <location>
        <begin position="498"/>
        <end position="518"/>
    </location>
</feature>
<dbReference type="Pfam" id="PF01529">
    <property type="entry name" value="DHHC"/>
    <property type="match status" value="1"/>
</dbReference>
<reference evidence="10 11" key="1">
    <citation type="submission" date="2019-09" db="EMBL/GenBank/DDBJ databases">
        <title>Bird 10,000 Genomes (B10K) Project - Family phase.</title>
        <authorList>
            <person name="Zhang G."/>
        </authorList>
    </citation>
    <scope>NUCLEOTIDE SEQUENCE [LARGE SCALE GENOMIC DNA]</scope>
    <source>
        <strain evidence="10">B10K-DU-002-03</strain>
        <tissue evidence="10">Muscle</tissue>
    </source>
</reference>
<comment type="subcellular location">
    <subcellularLocation>
        <location evidence="1">Membrane</location>
        <topology evidence="1">Multi-pass membrane protein</topology>
    </subcellularLocation>
</comment>
<dbReference type="EC" id="2.3.1.225" evidence="7"/>
<keyword evidence="11" id="KW-1185">Reference proteome</keyword>
<proteinExistence type="inferred from homology"/>
<evidence type="ECO:0000256" key="5">
    <source>
        <dbReference type="ARBA" id="ARBA00023136"/>
    </source>
</evidence>
<keyword evidence="3 7" id="KW-0812">Transmembrane</keyword>
<evidence type="ECO:0000256" key="6">
    <source>
        <dbReference type="ARBA" id="ARBA00023315"/>
    </source>
</evidence>
<evidence type="ECO:0000313" key="11">
    <source>
        <dbReference type="Proteomes" id="UP000553648"/>
    </source>
</evidence>
<dbReference type="InterPro" id="IPR001594">
    <property type="entry name" value="Palmitoyltrfase_DHHC"/>
</dbReference>
<feature type="non-terminal residue" evidence="10">
    <location>
        <position position="518"/>
    </location>
</feature>
<dbReference type="GO" id="GO:0019706">
    <property type="term" value="F:protein-cysteine S-palmitoyltransferase activity"/>
    <property type="evidence" value="ECO:0007669"/>
    <property type="project" value="UniProtKB-EC"/>
</dbReference>
<dbReference type="PANTHER" id="PTHR22883">
    <property type="entry name" value="ZINC FINGER DHHC DOMAIN CONTAINING PROTEIN"/>
    <property type="match status" value="1"/>
</dbReference>
<organism evidence="10 11">
    <name type="scientific">Serilophus lunatus</name>
    <name type="common">silver-breasted broadbill</name>
    <dbReference type="NCBI Taxonomy" id="239386"/>
    <lineage>
        <taxon>Eukaryota</taxon>
        <taxon>Metazoa</taxon>
        <taxon>Chordata</taxon>
        <taxon>Craniata</taxon>
        <taxon>Vertebrata</taxon>
        <taxon>Euteleostomi</taxon>
        <taxon>Archelosauria</taxon>
        <taxon>Archosauria</taxon>
        <taxon>Dinosauria</taxon>
        <taxon>Saurischia</taxon>
        <taxon>Theropoda</taxon>
        <taxon>Coelurosauria</taxon>
        <taxon>Aves</taxon>
        <taxon>Neognathae</taxon>
        <taxon>Neoaves</taxon>
        <taxon>Telluraves</taxon>
        <taxon>Australaves</taxon>
        <taxon>Passeriformes</taxon>
        <taxon>Eurylaimidae</taxon>
        <taxon>Serilophus</taxon>
    </lineage>
</organism>
<evidence type="ECO:0000256" key="8">
    <source>
        <dbReference type="SAM" id="MobiDB-lite"/>
    </source>
</evidence>
<feature type="compositionally biased region" description="Basic residues" evidence="8">
    <location>
        <begin position="362"/>
        <end position="371"/>
    </location>
</feature>
<name>A0A7L1DNY2_9PASS</name>
<gene>
    <name evidence="10" type="primary">Zdhhc1</name>
    <name evidence="10" type="ORF">SERLUN_R12174</name>
</gene>
<feature type="transmembrane region" description="Helical" evidence="7">
    <location>
        <begin position="229"/>
        <end position="262"/>
    </location>
</feature>
<keyword evidence="4 7" id="KW-1133">Transmembrane helix</keyword>
<comment type="caution">
    <text evidence="10">The sequence shown here is derived from an EMBL/GenBank/DDBJ whole genome shotgun (WGS) entry which is preliminary data.</text>
</comment>
<keyword evidence="6 7" id="KW-0012">Acyltransferase</keyword>
<dbReference type="GO" id="GO:0016020">
    <property type="term" value="C:membrane"/>
    <property type="evidence" value="ECO:0007669"/>
    <property type="project" value="UniProtKB-SubCell"/>
</dbReference>
<evidence type="ECO:0000313" key="10">
    <source>
        <dbReference type="EMBL" id="NXM78130.1"/>
    </source>
</evidence>
<dbReference type="InterPro" id="IPR039859">
    <property type="entry name" value="PFA4/ZDH16/20/ERF2-like"/>
</dbReference>
<dbReference type="GO" id="GO:0006612">
    <property type="term" value="P:protein targeting to membrane"/>
    <property type="evidence" value="ECO:0007669"/>
    <property type="project" value="TreeGrafter"/>
</dbReference>
<feature type="non-terminal residue" evidence="10">
    <location>
        <position position="1"/>
    </location>
</feature>
<dbReference type="EMBL" id="VXBA01005750">
    <property type="protein sequence ID" value="NXM78130.1"/>
    <property type="molecule type" value="Genomic_DNA"/>
</dbReference>
<dbReference type="PANTHER" id="PTHR22883:SF8">
    <property type="entry name" value="PALMITOYLTRANSFERASE ZDHHC1"/>
    <property type="match status" value="1"/>
</dbReference>
<dbReference type="Proteomes" id="UP000553648">
    <property type="component" value="Unassembled WGS sequence"/>
</dbReference>
<dbReference type="AlphaFoldDB" id="A0A7L1DNY2"/>
<keyword evidence="5 7" id="KW-0472">Membrane</keyword>
<dbReference type="GO" id="GO:0005794">
    <property type="term" value="C:Golgi apparatus"/>
    <property type="evidence" value="ECO:0007669"/>
    <property type="project" value="TreeGrafter"/>
</dbReference>
<feature type="transmembrane region" description="Helical" evidence="7">
    <location>
        <begin position="165"/>
        <end position="191"/>
    </location>
</feature>
<evidence type="ECO:0000256" key="4">
    <source>
        <dbReference type="ARBA" id="ARBA00022989"/>
    </source>
</evidence>
<evidence type="ECO:0000256" key="3">
    <source>
        <dbReference type="ARBA" id="ARBA00022692"/>
    </source>
</evidence>
<evidence type="ECO:0000256" key="1">
    <source>
        <dbReference type="ARBA" id="ARBA00004141"/>
    </source>
</evidence>
<evidence type="ECO:0000256" key="2">
    <source>
        <dbReference type="ARBA" id="ARBA00022679"/>
    </source>
</evidence>
<comment type="catalytic activity">
    <reaction evidence="7">
        <text>L-cysteinyl-[protein] + hexadecanoyl-CoA = S-hexadecanoyl-L-cysteinyl-[protein] + CoA</text>
        <dbReference type="Rhea" id="RHEA:36683"/>
        <dbReference type="Rhea" id="RHEA-COMP:10131"/>
        <dbReference type="Rhea" id="RHEA-COMP:11032"/>
        <dbReference type="ChEBI" id="CHEBI:29950"/>
        <dbReference type="ChEBI" id="CHEBI:57287"/>
        <dbReference type="ChEBI" id="CHEBI:57379"/>
        <dbReference type="ChEBI" id="CHEBI:74151"/>
        <dbReference type="EC" id="2.3.1.225"/>
    </reaction>
</comment>
<dbReference type="OrthoDB" id="9909019at2759"/>
<dbReference type="GO" id="GO:0005783">
    <property type="term" value="C:endoplasmic reticulum"/>
    <property type="evidence" value="ECO:0007669"/>
    <property type="project" value="TreeGrafter"/>
</dbReference>
<comment type="similarity">
    <text evidence="7">Belongs to the DHHC palmitoyltransferase family.</text>
</comment>
<feature type="transmembrane region" description="Helical" evidence="7">
    <location>
        <begin position="69"/>
        <end position="92"/>
    </location>
</feature>